<dbReference type="Proteomes" id="UP000698222">
    <property type="component" value="Unassembled WGS sequence"/>
</dbReference>
<feature type="region of interest" description="Disordered" evidence="1">
    <location>
        <begin position="137"/>
        <end position="169"/>
    </location>
</feature>
<name>A0ABS4YMB1_9MICO</name>
<evidence type="ECO:0000313" key="2">
    <source>
        <dbReference type="EMBL" id="MBP2409938.1"/>
    </source>
</evidence>
<feature type="region of interest" description="Disordered" evidence="1">
    <location>
        <begin position="1"/>
        <end position="20"/>
    </location>
</feature>
<comment type="caution">
    <text evidence="2">The sequence shown here is derived from an EMBL/GenBank/DDBJ whole genome shotgun (WGS) entry which is preliminary data.</text>
</comment>
<keyword evidence="3" id="KW-1185">Reference proteome</keyword>
<evidence type="ECO:0000313" key="3">
    <source>
        <dbReference type="Proteomes" id="UP000698222"/>
    </source>
</evidence>
<dbReference type="EMBL" id="JAGIOC010000001">
    <property type="protein sequence ID" value="MBP2409938.1"/>
    <property type="molecule type" value="Genomic_DNA"/>
</dbReference>
<feature type="compositionally biased region" description="Polar residues" evidence="1">
    <location>
        <begin position="1"/>
        <end position="11"/>
    </location>
</feature>
<proteinExistence type="predicted"/>
<dbReference type="RefSeq" id="WP_209892720.1">
    <property type="nucleotide sequence ID" value="NZ_BAAAJV010000051.1"/>
</dbReference>
<protein>
    <submittedName>
        <fullName evidence="2">Uncharacterized protein</fullName>
    </submittedName>
</protein>
<organism evidence="2 3">
    <name type="scientific">Brachybacterium fresconis</name>
    <dbReference type="NCBI Taxonomy" id="173363"/>
    <lineage>
        <taxon>Bacteria</taxon>
        <taxon>Bacillati</taxon>
        <taxon>Actinomycetota</taxon>
        <taxon>Actinomycetes</taxon>
        <taxon>Micrococcales</taxon>
        <taxon>Dermabacteraceae</taxon>
        <taxon>Brachybacterium</taxon>
    </lineage>
</organism>
<sequence>MIDSGASSLPDSGQRRDQAGLPNLEALRVALRPPGVPLPTPRDVLEAAHRVSDLVHAERYREARALAAAFRGTPAPSADRLALLRAVRHGAVLTDDAEQLERTATDIVSVLHRGGHREQAAATVTVLLERGAWHGRPASWTRDDSATSAASGGDRALGPRRGRRRGEQVTASPELLVVVRALEQTTLPGADGARGGTVDPRRAVARLRSALSALPAVRQQILGDPETALRLHLAQALEATGDPEGATTQALDVLDTIAQQEADTPQLRRDPQRTATAAHAVLARTLALTHPLEAAHHALEALGALAEVDDPPLRVGLITQLLQALMAAGATEQASFTSGRLASLQRTLQRETLRIGPLLAVAAQRMHAERYEAAWAPLERARRIAREHRDHRSALEASRLAASIHERTADHPAALTELRRLAHEARWLADDLATPAPERAEMVATQLSAHALALRRALDLGRTANVREAAAAIERRARPEGGRPLLPAEQLWDHRVDARVGLFIAIGEALRREEEGVDAAAYEQHRREAMQLIGQVPAGHDERALSWAAYVDDRHAQMLADRGETRSARRAARRARDGWARLGRDEDVERAEALLSRLGAD</sequence>
<evidence type="ECO:0000256" key="1">
    <source>
        <dbReference type="SAM" id="MobiDB-lite"/>
    </source>
</evidence>
<reference evidence="2 3" key="1">
    <citation type="submission" date="2021-03" db="EMBL/GenBank/DDBJ databases">
        <title>Sequencing the genomes of 1000 actinobacteria strains.</title>
        <authorList>
            <person name="Klenk H.-P."/>
        </authorList>
    </citation>
    <scope>NUCLEOTIDE SEQUENCE [LARGE SCALE GENOMIC DNA]</scope>
    <source>
        <strain evidence="2 3">DSM 14564</strain>
    </source>
</reference>
<accession>A0ABS4YMB1</accession>
<gene>
    <name evidence="2" type="ORF">JOF44_002841</name>
</gene>